<accession>A0A2Y9AWJ2</accession>
<reference evidence="2 4" key="1">
    <citation type="submission" date="2016-10" db="EMBL/GenBank/DDBJ databases">
        <authorList>
            <person name="Cai Z."/>
        </authorList>
    </citation>
    <scope>NUCLEOTIDE SEQUENCE [LARGE SCALE GENOMIC DNA]</scope>
    <source>
        <strain evidence="2 4">DSM 25227</strain>
    </source>
</reference>
<dbReference type="AlphaFoldDB" id="A0A2Y9AWJ2"/>
<evidence type="ECO:0000313" key="4">
    <source>
        <dbReference type="Proteomes" id="UP000251571"/>
    </source>
</evidence>
<organism evidence="2 4">
    <name type="scientific">Jannaschia seohaensis</name>
    <dbReference type="NCBI Taxonomy" id="475081"/>
    <lineage>
        <taxon>Bacteria</taxon>
        <taxon>Pseudomonadati</taxon>
        <taxon>Pseudomonadota</taxon>
        <taxon>Alphaproteobacteria</taxon>
        <taxon>Rhodobacterales</taxon>
        <taxon>Roseobacteraceae</taxon>
        <taxon>Jannaschia</taxon>
    </lineage>
</organism>
<sequence length="185" mass="19763">MTHIPGIGHNSGEDRQGYTGRLHQWRRARRALLGATLPVEVVRLRVRRAAALGLDYGTYASVRAGTGRDIAALLFSSNALRMLRRAEIDGARAAKLAQAAAERAALIHRPLSVAAPEPLDWAARAPSFADSPTALRRHLSETLKAHGLPADSVLLIGDTAFEASWCAAIRAAGYVTSDAYFGDAA</sequence>
<reference evidence="1 3" key="2">
    <citation type="submission" date="2018-03" db="EMBL/GenBank/DDBJ databases">
        <title>Genomic Encyclopedia of Archaeal and Bacterial Type Strains, Phase II (KMG-II): from individual species to whole genera.</title>
        <authorList>
            <person name="Goeker M."/>
        </authorList>
    </citation>
    <scope>NUCLEOTIDE SEQUENCE [LARGE SCALE GENOMIC DNA]</scope>
    <source>
        <strain evidence="1 3">DSM 25227</strain>
    </source>
</reference>
<name>A0A2Y9AWJ2_9RHOB</name>
<dbReference type="EMBL" id="QGDJ01000007">
    <property type="protein sequence ID" value="PWJ16977.1"/>
    <property type="molecule type" value="Genomic_DNA"/>
</dbReference>
<proteinExistence type="predicted"/>
<keyword evidence="3" id="KW-1185">Reference proteome</keyword>
<dbReference type="OrthoDB" id="7644647at2"/>
<dbReference type="Proteomes" id="UP000245839">
    <property type="component" value="Unassembled WGS sequence"/>
</dbReference>
<dbReference type="Proteomes" id="UP000251571">
    <property type="component" value="Unassembled WGS sequence"/>
</dbReference>
<dbReference type="EMBL" id="UETC01000007">
    <property type="protein sequence ID" value="SSA48265.1"/>
    <property type="molecule type" value="Genomic_DNA"/>
</dbReference>
<evidence type="ECO:0000313" key="1">
    <source>
        <dbReference type="EMBL" id="PWJ16977.1"/>
    </source>
</evidence>
<evidence type="ECO:0000313" key="2">
    <source>
        <dbReference type="EMBL" id="SSA48265.1"/>
    </source>
</evidence>
<evidence type="ECO:0000313" key="3">
    <source>
        <dbReference type="Proteomes" id="UP000245839"/>
    </source>
</evidence>
<gene>
    <name evidence="1" type="ORF">BCF38_10790</name>
    <name evidence="2" type="ORF">SAMN05421539_10790</name>
</gene>
<dbReference type="RefSeq" id="WP_109565125.1">
    <property type="nucleotide sequence ID" value="NZ_QGDJ01000007.1"/>
</dbReference>
<protein>
    <submittedName>
        <fullName evidence="2">Uncharacterized protein</fullName>
    </submittedName>
</protein>